<name>A0A0G1QEV3_9BACT</name>
<protein>
    <recommendedName>
        <fullName evidence="3">Glutamyl-tRNA amidotransferase</fullName>
    </recommendedName>
</protein>
<accession>A0A0G1QEV3</accession>
<sequence>MLRNTLNAAMKESMKSGDKERLSAIRLILANVKQKDIDVRVTGNMEGISDTQILQVLQTMIKQRRDSIDLFDKGNRPDLIEKEQVEIAVIESFLPQQMTDAEIETAIRQAIQEMAAKTPQDMGRVMACLKDLYAGKMDFGKASLLVKQKLM</sequence>
<dbReference type="Gene3D" id="1.10.1510.10">
    <property type="entry name" value="Uncharacterised protein YqeY/AIM41 PF09424, N-terminal domain"/>
    <property type="match status" value="1"/>
</dbReference>
<dbReference type="InterPro" id="IPR023168">
    <property type="entry name" value="GatB_Yqey_C_2"/>
</dbReference>
<reference evidence="1 2" key="1">
    <citation type="journal article" date="2015" name="Nature">
        <title>rRNA introns, odd ribosomes, and small enigmatic genomes across a large radiation of phyla.</title>
        <authorList>
            <person name="Brown C.T."/>
            <person name="Hug L.A."/>
            <person name="Thomas B.C."/>
            <person name="Sharon I."/>
            <person name="Castelle C.J."/>
            <person name="Singh A."/>
            <person name="Wilkins M.J."/>
            <person name="Williams K.H."/>
            <person name="Banfield J.F."/>
        </authorList>
    </citation>
    <scope>NUCLEOTIDE SEQUENCE [LARGE SCALE GENOMIC DNA]</scope>
</reference>
<dbReference type="InterPro" id="IPR019004">
    <property type="entry name" value="YqeY/Aim41"/>
</dbReference>
<dbReference type="EMBL" id="LCMV01000023">
    <property type="protein sequence ID" value="KKU43499.1"/>
    <property type="molecule type" value="Genomic_DNA"/>
</dbReference>
<dbReference type="InterPro" id="IPR042184">
    <property type="entry name" value="YqeY/Aim41_N"/>
</dbReference>
<evidence type="ECO:0000313" key="2">
    <source>
        <dbReference type="Proteomes" id="UP000034487"/>
    </source>
</evidence>
<gene>
    <name evidence="1" type="ORF">UX60_C0023G0003</name>
</gene>
<comment type="caution">
    <text evidence="1">The sequence shown here is derived from an EMBL/GenBank/DDBJ whole genome shotgun (WGS) entry which is preliminary data.</text>
</comment>
<dbReference type="AlphaFoldDB" id="A0A0G1QEV3"/>
<dbReference type="Gene3D" id="1.10.10.410">
    <property type="match status" value="1"/>
</dbReference>
<dbReference type="PANTHER" id="PTHR28055:SF1">
    <property type="entry name" value="ALTERED INHERITANCE OF MITOCHONDRIA PROTEIN 41, MITOCHONDRIAL"/>
    <property type="match status" value="1"/>
</dbReference>
<dbReference type="Pfam" id="PF09424">
    <property type="entry name" value="YqeY"/>
    <property type="match status" value="1"/>
</dbReference>
<dbReference type="Proteomes" id="UP000034487">
    <property type="component" value="Unassembled WGS sequence"/>
</dbReference>
<dbReference type="PATRIC" id="fig|1618335.3.peg.307"/>
<evidence type="ECO:0008006" key="3">
    <source>
        <dbReference type="Google" id="ProtNLM"/>
    </source>
</evidence>
<evidence type="ECO:0000313" key="1">
    <source>
        <dbReference type="EMBL" id="KKU43499.1"/>
    </source>
</evidence>
<organism evidence="1 2">
    <name type="scientific">Berkelbacteria bacterium GW2011_GWA2_46_7</name>
    <dbReference type="NCBI Taxonomy" id="1618335"/>
    <lineage>
        <taxon>Bacteria</taxon>
        <taxon>Candidatus Berkelbacteria</taxon>
    </lineage>
</organism>
<dbReference type="InterPro" id="IPR003789">
    <property type="entry name" value="Asn/Gln_tRNA_amidoTrase-B-like"/>
</dbReference>
<proteinExistence type="predicted"/>
<dbReference type="SUPFAM" id="SSF89095">
    <property type="entry name" value="GatB/YqeY motif"/>
    <property type="match status" value="1"/>
</dbReference>
<dbReference type="PANTHER" id="PTHR28055">
    <property type="entry name" value="ALTERED INHERITANCE OF MITOCHONDRIA PROTEIN 41, MITOCHONDRIAL"/>
    <property type="match status" value="1"/>
</dbReference>
<dbReference type="GO" id="GO:0016884">
    <property type="term" value="F:carbon-nitrogen ligase activity, with glutamine as amido-N-donor"/>
    <property type="evidence" value="ECO:0007669"/>
    <property type="project" value="InterPro"/>
</dbReference>